<proteinExistence type="predicted"/>
<evidence type="ECO:0000313" key="2">
    <source>
        <dbReference type="Proteomes" id="UP000762676"/>
    </source>
</evidence>
<evidence type="ECO:0000313" key="1">
    <source>
        <dbReference type="EMBL" id="GFS09643.1"/>
    </source>
</evidence>
<dbReference type="AlphaFoldDB" id="A0AAV4IIY9"/>
<comment type="caution">
    <text evidence="1">The sequence shown here is derived from an EMBL/GenBank/DDBJ whole genome shotgun (WGS) entry which is preliminary data.</text>
</comment>
<gene>
    <name evidence="1" type="ORF">ElyMa_001303300</name>
</gene>
<evidence type="ECO:0008006" key="3">
    <source>
        <dbReference type="Google" id="ProtNLM"/>
    </source>
</evidence>
<reference evidence="1 2" key="1">
    <citation type="journal article" date="2021" name="Elife">
        <title>Chloroplast acquisition without the gene transfer in kleptoplastic sea slugs, Plakobranchus ocellatus.</title>
        <authorList>
            <person name="Maeda T."/>
            <person name="Takahashi S."/>
            <person name="Yoshida T."/>
            <person name="Shimamura S."/>
            <person name="Takaki Y."/>
            <person name="Nagai Y."/>
            <person name="Toyoda A."/>
            <person name="Suzuki Y."/>
            <person name="Arimoto A."/>
            <person name="Ishii H."/>
            <person name="Satoh N."/>
            <person name="Nishiyama T."/>
            <person name="Hasebe M."/>
            <person name="Maruyama T."/>
            <person name="Minagawa J."/>
            <person name="Obokata J."/>
            <person name="Shigenobu S."/>
        </authorList>
    </citation>
    <scope>NUCLEOTIDE SEQUENCE [LARGE SCALE GENOMIC DNA]</scope>
</reference>
<dbReference type="Proteomes" id="UP000762676">
    <property type="component" value="Unassembled WGS sequence"/>
</dbReference>
<accession>A0AAV4IIY9</accession>
<dbReference type="EMBL" id="BMAT01002588">
    <property type="protein sequence ID" value="GFS09643.1"/>
    <property type="molecule type" value="Genomic_DNA"/>
</dbReference>
<protein>
    <recommendedName>
        <fullName evidence="3">Peptidase A2 domain-containing protein</fullName>
    </recommendedName>
</protein>
<organism evidence="1 2">
    <name type="scientific">Elysia marginata</name>
    <dbReference type="NCBI Taxonomy" id="1093978"/>
    <lineage>
        <taxon>Eukaryota</taxon>
        <taxon>Metazoa</taxon>
        <taxon>Spiralia</taxon>
        <taxon>Lophotrochozoa</taxon>
        <taxon>Mollusca</taxon>
        <taxon>Gastropoda</taxon>
        <taxon>Heterobranchia</taxon>
        <taxon>Euthyneura</taxon>
        <taxon>Panpulmonata</taxon>
        <taxon>Sacoglossa</taxon>
        <taxon>Placobranchoidea</taxon>
        <taxon>Plakobranchidae</taxon>
        <taxon>Elysia</taxon>
    </lineage>
</organism>
<name>A0AAV4IIY9_9GAST</name>
<sequence>MGKGFSMPLLHVAPINDDALLGVDFLTKHAARIDLFNGLLSLGECTFSMYTRSPKHSTDNAVQMPQNMVMRSGTTTIFAGQVRTVVPQKDYILEPDGCSVLLASTLSRGGSAPIICAVNLSDADVFLRKGQVIGRVSEEVEVGSYSEAPYE</sequence>
<keyword evidence="2" id="KW-1185">Reference proteome</keyword>